<dbReference type="KEGG" id="pmq:PM3016_5451"/>
<keyword evidence="1" id="KW-1188">Viral release from host cell</keyword>
<dbReference type="Pfam" id="PF03592">
    <property type="entry name" value="Terminase_2"/>
    <property type="match status" value="1"/>
</dbReference>
<dbReference type="HOGENOM" id="CLU_064914_2_1_9"/>
<dbReference type="STRING" id="1116391.PM3016_5451"/>
<proteinExistence type="predicted"/>
<organism evidence="3 4">
    <name type="scientific">Paenibacillus mucilaginosus 3016</name>
    <dbReference type="NCBI Taxonomy" id="1116391"/>
    <lineage>
        <taxon>Bacteria</taxon>
        <taxon>Bacillati</taxon>
        <taxon>Bacillota</taxon>
        <taxon>Bacilli</taxon>
        <taxon>Bacillales</taxon>
        <taxon>Paenibacillaceae</taxon>
        <taxon>Paenibacillus</taxon>
    </lineage>
</organism>
<protein>
    <recommendedName>
        <fullName evidence="5">Terminase small subunit</fullName>
    </recommendedName>
</protein>
<dbReference type="InterPro" id="IPR005335">
    <property type="entry name" value="Terminase_ssu"/>
</dbReference>
<sequence length="174" mass="18976">MALTAKQQRFVEEYLIDLNATQAAIRAGYSVKTAMEQGHQLLQKTSVQEAIAKAQAERSKRTGVTADRVLQELAKLAFAKMSDFAEWDEDGVSFKSSDKLSPDDAACIAEITEQELEIAGGNVRRTKKLKLHDKSAALEKLGRHLGMFKDNLNINANVGVQIVDDIGGGMDDPG</sequence>
<keyword evidence="2" id="KW-0231">Viral genome packaging</keyword>
<dbReference type="RefSeq" id="WP_014371587.1">
    <property type="nucleotide sequence ID" value="NC_016935.1"/>
</dbReference>
<keyword evidence="4" id="KW-1185">Reference proteome</keyword>
<evidence type="ECO:0000256" key="2">
    <source>
        <dbReference type="ARBA" id="ARBA00023219"/>
    </source>
</evidence>
<dbReference type="PANTHER" id="PTHR41328">
    <property type="entry name" value="TERMINASE SMALL SUBUNIT-RELATED"/>
    <property type="match status" value="1"/>
</dbReference>
<evidence type="ECO:0008006" key="5">
    <source>
        <dbReference type="Google" id="ProtNLM"/>
    </source>
</evidence>
<dbReference type="AlphaFoldDB" id="H6NDV2"/>
<reference evidence="3 4" key="1">
    <citation type="journal article" date="2012" name="J. Bacteriol.">
        <title>Complete Genome Sequence of Paenibacillus mucilaginosus 3016, a Bacterium Functional as Microbial Fertilizer.</title>
        <authorList>
            <person name="Ma M."/>
            <person name="Wang Z."/>
            <person name="Li L."/>
            <person name="Jiang X."/>
            <person name="Guan D."/>
            <person name="Cao F."/>
            <person name="Chen H."/>
            <person name="Wang X."/>
            <person name="Shen D."/>
            <person name="Du B."/>
            <person name="Li J."/>
        </authorList>
    </citation>
    <scope>NUCLEOTIDE SEQUENCE [LARGE SCALE GENOMIC DNA]</scope>
    <source>
        <strain evidence="3 4">3016</strain>
    </source>
</reference>
<dbReference type="InterPro" id="IPR038713">
    <property type="entry name" value="Terminase_Gp1_N_sf"/>
</dbReference>
<accession>H6NDV2</accession>
<dbReference type="EMBL" id="CP003235">
    <property type="protein sequence ID" value="AFC32151.1"/>
    <property type="molecule type" value="Genomic_DNA"/>
</dbReference>
<dbReference type="InterPro" id="IPR052404">
    <property type="entry name" value="SPP1-like_terminase"/>
</dbReference>
<gene>
    <name evidence="3" type="ORF">PM3016_5451</name>
</gene>
<name>H6NDV2_9BACL</name>
<dbReference type="GO" id="GO:0051276">
    <property type="term" value="P:chromosome organization"/>
    <property type="evidence" value="ECO:0007669"/>
    <property type="project" value="InterPro"/>
</dbReference>
<dbReference type="Gene3D" id="1.10.10.1400">
    <property type="entry name" value="Terminase, small subunit, N-terminal DNA-binding domain, HTH motif"/>
    <property type="match status" value="1"/>
</dbReference>
<evidence type="ECO:0000313" key="4">
    <source>
        <dbReference type="Proteomes" id="UP000007523"/>
    </source>
</evidence>
<evidence type="ECO:0000313" key="3">
    <source>
        <dbReference type="EMBL" id="AFC32151.1"/>
    </source>
</evidence>
<dbReference type="Proteomes" id="UP000007523">
    <property type="component" value="Chromosome"/>
</dbReference>
<evidence type="ECO:0000256" key="1">
    <source>
        <dbReference type="ARBA" id="ARBA00022612"/>
    </source>
</evidence>
<dbReference type="PANTHER" id="PTHR41328:SF2">
    <property type="entry name" value="TERMINASE SMALL SUBUNIT"/>
    <property type="match status" value="1"/>
</dbReference>